<dbReference type="KEGG" id="fpl:Ferp_0338"/>
<name>D3S2I7_FERPA</name>
<dbReference type="AlphaFoldDB" id="D3S2I7"/>
<evidence type="ECO:0000313" key="1">
    <source>
        <dbReference type="EMBL" id="ADC64517.1"/>
    </source>
</evidence>
<reference evidence="1 2" key="2">
    <citation type="journal article" date="2011" name="Stand. Genomic Sci.">
        <title>Complete genome sequence of Ferroglobus placidus AEDII12DO.</title>
        <authorList>
            <person name="Anderson I."/>
            <person name="Risso C."/>
            <person name="Holmes D."/>
            <person name="Lucas S."/>
            <person name="Copeland A."/>
            <person name="Lapidus A."/>
            <person name="Cheng J.F."/>
            <person name="Bruce D."/>
            <person name="Goodwin L."/>
            <person name="Pitluck S."/>
            <person name="Saunders E."/>
            <person name="Brettin T."/>
            <person name="Detter J.C."/>
            <person name="Han C."/>
            <person name="Tapia R."/>
            <person name="Larimer F."/>
            <person name="Land M."/>
            <person name="Hauser L."/>
            <person name="Woyke T."/>
            <person name="Lovley D."/>
            <person name="Kyrpides N."/>
            <person name="Ivanova N."/>
        </authorList>
    </citation>
    <scope>NUCLEOTIDE SEQUENCE [LARGE SCALE GENOMIC DNA]</scope>
    <source>
        <strain evidence="2">DSM 10642 / AEDII12DO</strain>
    </source>
</reference>
<gene>
    <name evidence="1" type="ordered locus">Ferp_0338</name>
</gene>
<dbReference type="EMBL" id="CP001899">
    <property type="protein sequence ID" value="ADC64517.1"/>
    <property type="molecule type" value="Genomic_DNA"/>
</dbReference>
<dbReference type="GeneID" id="54763188"/>
<dbReference type="HOGENOM" id="CLU_3075160_0_0_2"/>
<accession>D3S2I7</accession>
<evidence type="ECO:0000313" key="2">
    <source>
        <dbReference type="Proteomes" id="UP000002613"/>
    </source>
</evidence>
<dbReference type="RefSeq" id="WP_012964864.1">
    <property type="nucleotide sequence ID" value="NC_013849.1"/>
</dbReference>
<keyword evidence="2" id="KW-1185">Reference proteome</keyword>
<dbReference type="PaxDb" id="589924-Ferp_0338"/>
<dbReference type="STRING" id="589924.Ferp_0338"/>
<dbReference type="Proteomes" id="UP000002613">
    <property type="component" value="Chromosome"/>
</dbReference>
<sequence>MGLHFKEVYDASNIYVSESEEAHIVAGDVKRYEPIQRLRHSFGQQNSKIAKS</sequence>
<organism evidence="1 2">
    <name type="scientific">Ferroglobus placidus (strain DSM 10642 / AEDII12DO)</name>
    <dbReference type="NCBI Taxonomy" id="589924"/>
    <lineage>
        <taxon>Archaea</taxon>
        <taxon>Methanobacteriati</taxon>
        <taxon>Methanobacteriota</taxon>
        <taxon>Archaeoglobi</taxon>
        <taxon>Archaeoglobales</taxon>
        <taxon>Archaeoglobaceae</taxon>
        <taxon>Ferroglobus</taxon>
    </lineage>
</organism>
<reference evidence="2" key="1">
    <citation type="submission" date="2010-02" db="EMBL/GenBank/DDBJ databases">
        <title>Complete sequence of Ferroglobus placidus DSM 10642.</title>
        <authorList>
            <consortium name="US DOE Joint Genome Institute"/>
            <person name="Lucas S."/>
            <person name="Copeland A."/>
            <person name="Lapidus A."/>
            <person name="Cheng J.-F."/>
            <person name="Bruce D."/>
            <person name="Goodwin L."/>
            <person name="Pitluck S."/>
            <person name="Saunders E."/>
            <person name="Brettin T."/>
            <person name="Detter J.C."/>
            <person name="Han C."/>
            <person name="Tapia R."/>
            <person name="Larimer F."/>
            <person name="Land M."/>
            <person name="Hauser L."/>
            <person name="Kyrpides N."/>
            <person name="Ivanova N."/>
            <person name="Holmes D."/>
            <person name="Lovley D."/>
            <person name="Kyrpides N."/>
            <person name="Anderson I.J."/>
            <person name="Woyke T."/>
        </authorList>
    </citation>
    <scope>NUCLEOTIDE SEQUENCE [LARGE SCALE GENOMIC DNA]</scope>
    <source>
        <strain evidence="2">DSM 10642 / AEDII12DO</strain>
    </source>
</reference>
<proteinExistence type="predicted"/>
<protein>
    <submittedName>
        <fullName evidence="1">Uncharacterized protein</fullName>
    </submittedName>
</protein>